<keyword evidence="3" id="KW-1185">Reference proteome</keyword>
<dbReference type="RefSeq" id="WP_092281879.1">
    <property type="nucleotide sequence ID" value="NZ_FOXR01000002.1"/>
</dbReference>
<dbReference type="Pfam" id="PF03734">
    <property type="entry name" value="YkuD"/>
    <property type="match status" value="1"/>
</dbReference>
<organism evidence="2 3">
    <name type="scientific">Caldicoprobacter faecalis</name>
    <dbReference type="NCBI Taxonomy" id="937334"/>
    <lineage>
        <taxon>Bacteria</taxon>
        <taxon>Bacillati</taxon>
        <taxon>Bacillota</taxon>
        <taxon>Clostridia</taxon>
        <taxon>Caldicoprobacterales</taxon>
        <taxon>Caldicoprobacteraceae</taxon>
        <taxon>Caldicoprobacter</taxon>
    </lineage>
</organism>
<dbReference type="InterPro" id="IPR005490">
    <property type="entry name" value="LD_TPept_cat_dom"/>
</dbReference>
<evidence type="ECO:0000313" key="3">
    <source>
        <dbReference type="Proteomes" id="UP000198577"/>
    </source>
</evidence>
<reference evidence="2 3" key="1">
    <citation type="submission" date="2016-10" db="EMBL/GenBank/DDBJ databases">
        <authorList>
            <person name="de Groot N.N."/>
        </authorList>
    </citation>
    <scope>NUCLEOTIDE SEQUENCE [LARGE SCALE GENOMIC DNA]</scope>
    <source>
        <strain evidence="2 3">DSM 20678</strain>
    </source>
</reference>
<dbReference type="AlphaFoldDB" id="A0A1I5SJJ8"/>
<name>A0A1I5SJJ8_9FIRM</name>
<feature type="domain" description="L,D-TPase catalytic" evidence="1">
    <location>
        <begin position="20"/>
        <end position="106"/>
    </location>
</feature>
<evidence type="ECO:0000259" key="1">
    <source>
        <dbReference type="Pfam" id="PF03734"/>
    </source>
</evidence>
<sequence length="118" mass="13722">MPYRQTTDHDYWIDDVNSPDYNKWVTYEGDPKERWNSFEKLRIPAYKYAVVINYNVTNIEPGKGSAIFLHIWQGPNKGTSGCTAVSEENMLKILKWLDPNKKPIIIQGTQSWINSLTK</sequence>
<dbReference type="PANTHER" id="PTHR38589:SF1">
    <property type="entry name" value="BLR0621 PROTEIN"/>
    <property type="match status" value="1"/>
</dbReference>
<protein>
    <submittedName>
        <fullName evidence="2">L,D-transpeptidase catalytic domain</fullName>
    </submittedName>
</protein>
<dbReference type="GO" id="GO:0016740">
    <property type="term" value="F:transferase activity"/>
    <property type="evidence" value="ECO:0007669"/>
    <property type="project" value="InterPro"/>
</dbReference>
<dbReference type="PANTHER" id="PTHR38589">
    <property type="entry name" value="BLR0621 PROTEIN"/>
    <property type="match status" value="1"/>
</dbReference>
<dbReference type="EMBL" id="FOXR01000002">
    <property type="protein sequence ID" value="SFP70899.1"/>
    <property type="molecule type" value="Genomic_DNA"/>
</dbReference>
<evidence type="ECO:0000313" key="2">
    <source>
        <dbReference type="EMBL" id="SFP70899.1"/>
    </source>
</evidence>
<gene>
    <name evidence="2" type="ORF">SAMN05444406_102160</name>
</gene>
<dbReference type="Proteomes" id="UP000198577">
    <property type="component" value="Unassembled WGS sequence"/>
</dbReference>
<dbReference type="OrthoDB" id="186490at2"/>
<proteinExistence type="predicted"/>
<accession>A0A1I5SJJ8</accession>